<protein>
    <submittedName>
        <fullName evidence="6">Glycosyltransferase, group 2 family protein</fullName>
    </submittedName>
</protein>
<accession>A0ABN0NZR7</accession>
<evidence type="ECO:0000313" key="7">
    <source>
        <dbReference type="Proteomes" id="UP000016649"/>
    </source>
</evidence>
<evidence type="ECO:0000256" key="4">
    <source>
        <dbReference type="SAM" id="Phobius"/>
    </source>
</evidence>
<feature type="domain" description="Glycosyltransferase 2-like" evidence="5">
    <location>
        <begin position="6"/>
        <end position="171"/>
    </location>
</feature>
<dbReference type="InterPro" id="IPR001173">
    <property type="entry name" value="Glyco_trans_2-like"/>
</dbReference>
<comment type="caution">
    <text evidence="6">The sequence shown here is derived from an EMBL/GenBank/DDBJ whole genome shotgun (WGS) entry which is preliminary data.</text>
</comment>
<dbReference type="PANTHER" id="PTHR43179:SF12">
    <property type="entry name" value="GALACTOFURANOSYLTRANSFERASE GLFT2"/>
    <property type="match status" value="1"/>
</dbReference>
<proteinExistence type="inferred from homology"/>
<keyword evidence="4" id="KW-0812">Transmembrane</keyword>
<feature type="transmembrane region" description="Helical" evidence="4">
    <location>
        <begin position="294"/>
        <end position="318"/>
    </location>
</feature>
<dbReference type="SUPFAM" id="SSF53448">
    <property type="entry name" value="Nucleotide-diphospho-sugar transferases"/>
    <property type="match status" value="1"/>
</dbReference>
<dbReference type="Pfam" id="PF00535">
    <property type="entry name" value="Glycos_transf_2"/>
    <property type="match status" value="1"/>
</dbReference>
<gene>
    <name evidence="6" type="ORF">HMPREF9193_00697</name>
</gene>
<dbReference type="RefSeq" id="WP_021686921.1">
    <property type="nucleotide sequence ID" value="NZ_KI260564.1"/>
</dbReference>
<evidence type="ECO:0000256" key="2">
    <source>
        <dbReference type="ARBA" id="ARBA00022676"/>
    </source>
</evidence>
<dbReference type="Proteomes" id="UP000016649">
    <property type="component" value="Unassembled WGS sequence"/>
</dbReference>
<keyword evidence="2" id="KW-0328">Glycosyltransferase</keyword>
<keyword evidence="4" id="KW-1133">Transmembrane helix</keyword>
<dbReference type="InterPro" id="IPR029044">
    <property type="entry name" value="Nucleotide-diphossugar_trans"/>
</dbReference>
<evidence type="ECO:0000256" key="3">
    <source>
        <dbReference type="ARBA" id="ARBA00022679"/>
    </source>
</evidence>
<evidence type="ECO:0000313" key="6">
    <source>
        <dbReference type="EMBL" id="ERJ93608.1"/>
    </source>
</evidence>
<name>A0ABN0NZR7_TRELE</name>
<organism evidence="6 7">
    <name type="scientific">Treponema lecithinolyticum ATCC 700332</name>
    <dbReference type="NCBI Taxonomy" id="1321815"/>
    <lineage>
        <taxon>Bacteria</taxon>
        <taxon>Pseudomonadati</taxon>
        <taxon>Spirochaetota</taxon>
        <taxon>Spirochaetia</taxon>
        <taxon>Spirochaetales</taxon>
        <taxon>Treponemataceae</taxon>
        <taxon>Treponema</taxon>
    </lineage>
</organism>
<keyword evidence="4" id="KW-0472">Membrane</keyword>
<evidence type="ECO:0000259" key="5">
    <source>
        <dbReference type="Pfam" id="PF00535"/>
    </source>
</evidence>
<keyword evidence="7" id="KW-1185">Reference proteome</keyword>
<reference evidence="6 7" key="1">
    <citation type="submission" date="2013-08" db="EMBL/GenBank/DDBJ databases">
        <authorList>
            <person name="Weinstock G."/>
            <person name="Sodergren E."/>
            <person name="Wylie T."/>
            <person name="Fulton L."/>
            <person name="Fulton R."/>
            <person name="Fronick C."/>
            <person name="O'Laughlin M."/>
            <person name="Godfrey J."/>
            <person name="Miner T."/>
            <person name="Herter B."/>
            <person name="Appelbaum E."/>
            <person name="Cordes M."/>
            <person name="Lek S."/>
            <person name="Wollam A."/>
            <person name="Pepin K.H."/>
            <person name="Palsikar V.B."/>
            <person name="Mitreva M."/>
            <person name="Wilson R.K."/>
        </authorList>
    </citation>
    <scope>NUCLEOTIDE SEQUENCE [LARGE SCALE GENOMIC DNA]</scope>
    <source>
        <strain evidence="6 7">ATCC 700332</strain>
    </source>
</reference>
<keyword evidence="3" id="KW-0808">Transferase</keyword>
<comment type="similarity">
    <text evidence="1">Belongs to the glycosyltransferase 2 family.</text>
</comment>
<feature type="transmembrane region" description="Helical" evidence="4">
    <location>
        <begin position="266"/>
        <end position="287"/>
    </location>
</feature>
<dbReference type="PANTHER" id="PTHR43179">
    <property type="entry name" value="RHAMNOSYLTRANSFERASE WBBL"/>
    <property type="match status" value="1"/>
</dbReference>
<dbReference type="Gene3D" id="3.90.550.10">
    <property type="entry name" value="Spore Coat Polysaccharide Biosynthesis Protein SpsA, Chain A"/>
    <property type="match status" value="1"/>
</dbReference>
<evidence type="ECO:0000256" key="1">
    <source>
        <dbReference type="ARBA" id="ARBA00006739"/>
    </source>
</evidence>
<sequence>MNLCVSIIIPVKALNDYIHEALPHLLSLDYSNFEILIFPDELPDYKLPKIFSDTRIRIIASGKTGPAEKRDMALKYAQGDIFAFIDDDAYPRFDWLKNAVKYFDDKTVGAVGGPAVTPDSDSLLQKASGRVFESYLCSGAYIRRYKPQKQTLDDDLPSVNLLVRRDVFEKIGGFDSSFYPGEDTKLCLDITKKLGKKIIYCPEVFVYHHRRKLFRGHLKQIANYAKHRGYFMKRLSATSLRIPYLLPLCFMLGVFLGPIACMLFPVLWPVYFSVLGLYFFADIISVFKLKTPLISLLAFFGVFATHITYGFFTLVGLFSKDLPR</sequence>
<feature type="transmembrane region" description="Helical" evidence="4">
    <location>
        <begin position="242"/>
        <end position="260"/>
    </location>
</feature>
<dbReference type="EMBL" id="AWVH01000023">
    <property type="protein sequence ID" value="ERJ93608.1"/>
    <property type="molecule type" value="Genomic_DNA"/>
</dbReference>